<reference evidence="2 3" key="1">
    <citation type="submission" date="2017-06" db="EMBL/GenBank/DDBJ databases">
        <authorList>
            <person name="Kim H.J."/>
            <person name="Triplett B.A."/>
        </authorList>
    </citation>
    <scope>NUCLEOTIDE SEQUENCE [LARGE SCALE GENOMIC DNA]</scope>
    <source>
        <strain evidence="2 3">DSM 14713</strain>
    </source>
</reference>
<dbReference type="KEGG" id="mbd:MEBOL_005740"/>
<protein>
    <submittedName>
        <fullName evidence="2">Uncharacterized protein</fullName>
    </submittedName>
</protein>
<dbReference type="AlphaFoldDB" id="A0A250ILY7"/>
<proteinExistence type="predicted"/>
<dbReference type="EMBL" id="CP022163">
    <property type="protein sequence ID" value="ATB32263.1"/>
    <property type="molecule type" value="Genomic_DNA"/>
</dbReference>
<gene>
    <name evidence="2" type="ORF">MEBOL_005740</name>
</gene>
<sequence>MALELRRGAQLPESERARVFEQHRSRLDEVLGVIDWTLEGREVLVGGSSPPRTPGSLGNKGSGAARQFHCRAGATSCSLSMASGVAQVSSHRKLASCRDWLPRRNAAHNSRAY</sequence>
<organism evidence="2 3">
    <name type="scientific">Melittangium boletus DSM 14713</name>
    <dbReference type="NCBI Taxonomy" id="1294270"/>
    <lineage>
        <taxon>Bacteria</taxon>
        <taxon>Pseudomonadati</taxon>
        <taxon>Myxococcota</taxon>
        <taxon>Myxococcia</taxon>
        <taxon>Myxococcales</taxon>
        <taxon>Cystobacterineae</taxon>
        <taxon>Archangiaceae</taxon>
        <taxon>Melittangium</taxon>
    </lineage>
</organism>
<dbReference type="Proteomes" id="UP000217289">
    <property type="component" value="Chromosome"/>
</dbReference>
<evidence type="ECO:0000313" key="3">
    <source>
        <dbReference type="Proteomes" id="UP000217289"/>
    </source>
</evidence>
<accession>A0A250ILY7</accession>
<evidence type="ECO:0000256" key="1">
    <source>
        <dbReference type="SAM" id="MobiDB-lite"/>
    </source>
</evidence>
<name>A0A250ILY7_9BACT</name>
<evidence type="ECO:0000313" key="2">
    <source>
        <dbReference type="EMBL" id="ATB32263.1"/>
    </source>
</evidence>
<keyword evidence="3" id="KW-1185">Reference proteome</keyword>
<feature type="region of interest" description="Disordered" evidence="1">
    <location>
        <begin position="45"/>
        <end position="65"/>
    </location>
</feature>